<evidence type="ECO:0000313" key="3">
    <source>
        <dbReference type="Proteomes" id="UP000887568"/>
    </source>
</evidence>
<name>A0A914AJ91_PATMI</name>
<feature type="region of interest" description="Disordered" evidence="1">
    <location>
        <begin position="289"/>
        <end position="340"/>
    </location>
</feature>
<dbReference type="EnsemblMetazoa" id="XM_038207546.1">
    <property type="protein sequence ID" value="XP_038063474.1"/>
    <property type="gene ID" value="LOC119734193"/>
</dbReference>
<feature type="region of interest" description="Disordered" evidence="1">
    <location>
        <begin position="615"/>
        <end position="646"/>
    </location>
</feature>
<keyword evidence="3" id="KW-1185">Reference proteome</keyword>
<organism evidence="2 3">
    <name type="scientific">Patiria miniata</name>
    <name type="common">Bat star</name>
    <name type="synonym">Asterina miniata</name>
    <dbReference type="NCBI Taxonomy" id="46514"/>
    <lineage>
        <taxon>Eukaryota</taxon>
        <taxon>Metazoa</taxon>
        <taxon>Echinodermata</taxon>
        <taxon>Eleutherozoa</taxon>
        <taxon>Asterozoa</taxon>
        <taxon>Asteroidea</taxon>
        <taxon>Valvatacea</taxon>
        <taxon>Valvatida</taxon>
        <taxon>Asterinidae</taxon>
        <taxon>Patiria</taxon>
    </lineage>
</organism>
<feature type="region of interest" description="Disordered" evidence="1">
    <location>
        <begin position="220"/>
        <end position="240"/>
    </location>
</feature>
<sequence length="797" mass="88924">MLTPWYPATPVSSRASSPRPTHRSSFNIIPENADNINDTAPDEGRQQRANSRSFLGRLIHRKSRTGTSSSYGSTSTIDQAVDTEICIEVPQDRTPPKILENGAELDSSNTNQDKGLQDEADKSYQDNKDDGDDNVFLDVEPRPRLASAESSCSEYEAPADGDNQLPKKERSTTLVYKPPVEDKEVQTEHVDYMYADSRSMPCEYCRHRCLCYRIDPYDSNSSTQSLKLNAEEKSKRRRKRWSPLIRKRQLLMKQAIANQPPTRVGHYEHGYQSTPIRPRPSGMLAQITDTTSQSQPPSPKRWHMQYRQNRRRRRTFSEDRVDEMNSAAGPHCGNTNSDPSLCPQKSTFALADENRQSDPLRHARLYNLCLQKAKMPLVKSSSYSPTVPLRRQTWSEKSRPNGPSCEGPKKTKGFLYMLRNLRSSCSETDISMEHRPSVDSNGYVDPFYITRHFNRLNLKRLSLSHPNLNTGFKGSTTPPSSLKGKVTAAVGRLERALTGRASFGRTYSLESQQSTSNGWNSDLPGSPTDSDAAAYSYGKHYRRDSNTENGYMTFDPELNPPMRRPRPLLSSSCSSAPSSPGFQEGLSMGFDDVTSNTGNEEECIYESLDNYSPKRRASTLKSLPSSDGEAPPEVPPRPPAHRLRHRQRMLRRQMPLPPIPNAHSTTDLGERSQVPITTTSSAGNIHTAMHSLYKTTGSRHNFISGQSSSCSTLPSFRMDSSEEDSVFEAQVENASLSKTLKGRTIGDTGLGKLKGEEYTDANCNHDNLTDTCVSGKNCNSHRANDLEIGASSTINGN</sequence>
<feature type="compositionally biased region" description="Polar residues" evidence="1">
    <location>
        <begin position="508"/>
        <end position="520"/>
    </location>
</feature>
<feature type="region of interest" description="Disordered" evidence="1">
    <location>
        <begin position="391"/>
        <end position="410"/>
    </location>
</feature>
<feature type="region of interest" description="Disordered" evidence="1">
    <location>
        <begin position="90"/>
        <end position="173"/>
    </location>
</feature>
<protein>
    <submittedName>
        <fullName evidence="2">Uncharacterized protein</fullName>
    </submittedName>
</protein>
<evidence type="ECO:0000256" key="1">
    <source>
        <dbReference type="SAM" id="MobiDB-lite"/>
    </source>
</evidence>
<dbReference type="AlphaFoldDB" id="A0A914AJ91"/>
<evidence type="ECO:0000313" key="2">
    <source>
        <dbReference type="EnsemblMetazoa" id="XP_038063474.1"/>
    </source>
</evidence>
<feature type="compositionally biased region" description="Polar residues" evidence="1">
    <location>
        <begin position="10"/>
        <end position="27"/>
    </location>
</feature>
<feature type="compositionally biased region" description="Basic and acidic residues" evidence="1">
    <location>
        <begin position="115"/>
        <end position="128"/>
    </location>
</feature>
<dbReference type="GeneID" id="119734193"/>
<feature type="region of interest" description="Disordered" evidence="1">
    <location>
        <begin position="555"/>
        <end position="597"/>
    </location>
</feature>
<feature type="compositionally biased region" description="Low complexity" evidence="1">
    <location>
        <begin position="65"/>
        <end position="76"/>
    </location>
</feature>
<reference evidence="2" key="1">
    <citation type="submission" date="2022-11" db="UniProtKB">
        <authorList>
            <consortium name="EnsemblMetazoa"/>
        </authorList>
    </citation>
    <scope>IDENTIFICATION</scope>
</reference>
<feature type="compositionally biased region" description="Basic residues" evidence="1">
    <location>
        <begin position="300"/>
        <end position="314"/>
    </location>
</feature>
<proteinExistence type="predicted"/>
<accession>A0A914AJ91</accession>
<dbReference type="RefSeq" id="XP_038063474.1">
    <property type="nucleotide sequence ID" value="XM_038207546.1"/>
</dbReference>
<feature type="region of interest" description="Disordered" evidence="1">
    <location>
        <begin position="1"/>
        <end position="76"/>
    </location>
</feature>
<feature type="region of interest" description="Disordered" evidence="1">
    <location>
        <begin position="504"/>
        <end position="527"/>
    </location>
</feature>
<feature type="compositionally biased region" description="Low complexity" evidence="1">
    <location>
        <begin position="556"/>
        <end position="580"/>
    </location>
</feature>
<feature type="compositionally biased region" description="Low complexity" evidence="1">
    <location>
        <begin position="146"/>
        <end position="158"/>
    </location>
</feature>
<dbReference type="Proteomes" id="UP000887568">
    <property type="component" value="Unplaced"/>
</dbReference>
<dbReference type="OrthoDB" id="10467504at2759"/>